<sequence>MTIDAPSETSSLVADDDGVFTLSFLLLPEYAMVSLLSAIEPLRIANRLAQRQVFRWQCLSENDALVTASNGMALQPCKNLHLVDRPRNLFVNASFHPEHHINEDTIQWLKRLQHKTGVIGALDTGCYLLARAKLLERRKVTLHWEALPAFKETYPQIEVTHELFEIDGHCITCAGGAAASDMVLYLITEYCGAELAKLVCDQLIKTGVRKPSDNQKMDWMKRMNIHHPKVLKALTLMSKNIEEPLSSKDIALVLCLSVRQLERLFNQYFKCSPSAYYLGLRLEQAKQLLADSSLSISEIAMASGFSSTAHFSRRYKECYGITASGYRLLIK</sequence>
<keyword evidence="2" id="KW-0238">DNA-binding</keyword>
<dbReference type="SUPFAM" id="SSF52317">
    <property type="entry name" value="Class I glutamine amidotransferase-like"/>
    <property type="match status" value="1"/>
</dbReference>
<dbReference type="SMART" id="SM00342">
    <property type="entry name" value="HTH_ARAC"/>
    <property type="match status" value="1"/>
</dbReference>
<dbReference type="InterPro" id="IPR029062">
    <property type="entry name" value="Class_I_gatase-like"/>
</dbReference>
<dbReference type="PRINTS" id="PR00032">
    <property type="entry name" value="HTHARAC"/>
</dbReference>
<reference evidence="5" key="1">
    <citation type="submission" date="2022-12" db="EMBL/GenBank/DDBJ databases">
        <title>Marinomonas 15G1-11 sp. nov, isolated from marine algae.</title>
        <authorList>
            <person name="Butt M."/>
            <person name="Choi D.G."/>
            <person name="Kim J.M."/>
            <person name="Lee J.K."/>
            <person name="Baek J.H."/>
            <person name="Jeon C.O."/>
        </authorList>
    </citation>
    <scope>NUCLEOTIDE SEQUENCE</scope>
    <source>
        <strain evidence="5">15G1-11</strain>
    </source>
</reference>
<evidence type="ECO:0000256" key="2">
    <source>
        <dbReference type="ARBA" id="ARBA00023125"/>
    </source>
</evidence>
<dbReference type="PROSITE" id="PS01124">
    <property type="entry name" value="HTH_ARAC_FAMILY_2"/>
    <property type="match status" value="1"/>
</dbReference>
<keyword evidence="6" id="KW-1185">Reference proteome</keyword>
<dbReference type="Proteomes" id="UP001149719">
    <property type="component" value="Unassembled WGS sequence"/>
</dbReference>
<dbReference type="CDD" id="cd03136">
    <property type="entry name" value="GATase1_AraC_ArgR_like"/>
    <property type="match status" value="1"/>
</dbReference>
<feature type="domain" description="HTH araC/xylS-type" evidence="4">
    <location>
        <begin position="231"/>
        <end position="329"/>
    </location>
</feature>
<dbReference type="InterPro" id="IPR018060">
    <property type="entry name" value="HTH_AraC"/>
</dbReference>
<dbReference type="InterPro" id="IPR020449">
    <property type="entry name" value="Tscrpt_reg_AraC-type_HTH"/>
</dbReference>
<dbReference type="SUPFAM" id="SSF46689">
    <property type="entry name" value="Homeodomain-like"/>
    <property type="match status" value="2"/>
</dbReference>
<evidence type="ECO:0000313" key="6">
    <source>
        <dbReference type="Proteomes" id="UP001149719"/>
    </source>
</evidence>
<dbReference type="RefSeq" id="WP_269127719.1">
    <property type="nucleotide sequence ID" value="NZ_JAPUBN010000024.1"/>
</dbReference>
<dbReference type="Gene3D" id="3.40.50.880">
    <property type="match status" value="1"/>
</dbReference>
<evidence type="ECO:0000313" key="5">
    <source>
        <dbReference type="EMBL" id="MCZ2723583.1"/>
    </source>
</evidence>
<dbReference type="InterPro" id="IPR018062">
    <property type="entry name" value="HTH_AraC-typ_CS"/>
</dbReference>
<evidence type="ECO:0000256" key="1">
    <source>
        <dbReference type="ARBA" id="ARBA00023015"/>
    </source>
</evidence>
<dbReference type="Pfam" id="PF12833">
    <property type="entry name" value="HTH_18"/>
    <property type="match status" value="1"/>
</dbReference>
<evidence type="ECO:0000259" key="4">
    <source>
        <dbReference type="PROSITE" id="PS01124"/>
    </source>
</evidence>
<proteinExistence type="predicted"/>
<name>A0ABT4JZ80_9GAMM</name>
<accession>A0ABT4JZ80</accession>
<keyword evidence="1" id="KW-0805">Transcription regulation</keyword>
<dbReference type="EMBL" id="JAPUBN010000024">
    <property type="protein sequence ID" value="MCZ2723583.1"/>
    <property type="molecule type" value="Genomic_DNA"/>
</dbReference>
<dbReference type="PANTHER" id="PTHR43130">
    <property type="entry name" value="ARAC-FAMILY TRANSCRIPTIONAL REGULATOR"/>
    <property type="match status" value="1"/>
</dbReference>
<dbReference type="PROSITE" id="PS00041">
    <property type="entry name" value="HTH_ARAC_FAMILY_1"/>
    <property type="match status" value="1"/>
</dbReference>
<dbReference type="PANTHER" id="PTHR43130:SF3">
    <property type="entry name" value="HTH-TYPE TRANSCRIPTIONAL REGULATOR RV1931C"/>
    <property type="match status" value="1"/>
</dbReference>
<gene>
    <name evidence="5" type="ORF">O1D97_18700</name>
</gene>
<organism evidence="5 6">
    <name type="scientific">Marinomonas phaeophyticola</name>
    <dbReference type="NCBI Taxonomy" id="3004091"/>
    <lineage>
        <taxon>Bacteria</taxon>
        <taxon>Pseudomonadati</taxon>
        <taxon>Pseudomonadota</taxon>
        <taxon>Gammaproteobacteria</taxon>
        <taxon>Oceanospirillales</taxon>
        <taxon>Oceanospirillaceae</taxon>
        <taxon>Marinomonas</taxon>
    </lineage>
</organism>
<comment type="caution">
    <text evidence="5">The sequence shown here is derived from an EMBL/GenBank/DDBJ whole genome shotgun (WGS) entry which is preliminary data.</text>
</comment>
<protein>
    <submittedName>
        <fullName evidence="5">GlxA family transcriptional regulator</fullName>
    </submittedName>
</protein>
<dbReference type="InterPro" id="IPR052158">
    <property type="entry name" value="INH-QAR"/>
</dbReference>
<dbReference type="InterPro" id="IPR009057">
    <property type="entry name" value="Homeodomain-like_sf"/>
</dbReference>
<keyword evidence="3" id="KW-0804">Transcription</keyword>
<evidence type="ECO:0000256" key="3">
    <source>
        <dbReference type="ARBA" id="ARBA00023163"/>
    </source>
</evidence>
<dbReference type="Gene3D" id="1.10.10.60">
    <property type="entry name" value="Homeodomain-like"/>
    <property type="match status" value="1"/>
</dbReference>